<accession>A0A1M6B6T6</accession>
<gene>
    <name evidence="1" type="ORF">SAMN05444363_0581</name>
</gene>
<dbReference type="EMBL" id="FQZI01000001">
    <property type="protein sequence ID" value="SHI44298.1"/>
    <property type="molecule type" value="Genomic_DNA"/>
</dbReference>
<proteinExistence type="predicted"/>
<reference evidence="2" key="1">
    <citation type="submission" date="2016-11" db="EMBL/GenBank/DDBJ databases">
        <authorList>
            <person name="Varghese N."/>
            <person name="Submissions S."/>
        </authorList>
    </citation>
    <scope>NUCLEOTIDE SEQUENCE [LARGE SCALE GENOMIC DNA]</scope>
    <source>
        <strain evidence="2">DSM 18829</strain>
    </source>
</reference>
<keyword evidence="2" id="KW-1185">Reference proteome</keyword>
<evidence type="ECO:0000313" key="2">
    <source>
        <dbReference type="Proteomes" id="UP000184488"/>
    </source>
</evidence>
<dbReference type="Proteomes" id="UP000184488">
    <property type="component" value="Unassembled WGS sequence"/>
</dbReference>
<protein>
    <submittedName>
        <fullName evidence="1">Uncharacterized protein</fullName>
    </submittedName>
</protein>
<dbReference type="AlphaFoldDB" id="A0A1M6B6T6"/>
<evidence type="ECO:0000313" key="1">
    <source>
        <dbReference type="EMBL" id="SHI44298.1"/>
    </source>
</evidence>
<dbReference type="STRING" id="415425.SAMN05444363_0581"/>
<sequence length="140" mass="16379">MLSCLENNSRQENNLSMNLNNQFEEWVKNINSNEKIENNIKAFNFGLFETENGYTMYLIGAKEYKENDDDWATVVDFEPTDKYFEMDKSIIKDKDWKEVLKLSTDLVSDYVKSKGFENSFLKNAEVITVGFDDGDLIRIK</sequence>
<name>A0A1M6B6T6_9FLAO</name>
<organism evidence="1 2">
    <name type="scientific">Flavobacterium terrae</name>
    <dbReference type="NCBI Taxonomy" id="415425"/>
    <lineage>
        <taxon>Bacteria</taxon>
        <taxon>Pseudomonadati</taxon>
        <taxon>Bacteroidota</taxon>
        <taxon>Flavobacteriia</taxon>
        <taxon>Flavobacteriales</taxon>
        <taxon>Flavobacteriaceae</taxon>
        <taxon>Flavobacterium</taxon>
    </lineage>
</organism>